<evidence type="ECO:0000313" key="1">
    <source>
        <dbReference type="EMBL" id="TKZ28167.1"/>
    </source>
</evidence>
<protein>
    <submittedName>
        <fullName evidence="1">Uncharacterized protein</fullName>
    </submittedName>
</protein>
<feature type="non-terminal residue" evidence="1">
    <location>
        <position position="208"/>
    </location>
</feature>
<keyword evidence="2" id="KW-1185">Reference proteome</keyword>
<dbReference type="Proteomes" id="UP000310168">
    <property type="component" value="Unassembled WGS sequence"/>
</dbReference>
<gene>
    <name evidence="1" type="ORF">EZH24_11760</name>
</gene>
<sequence>MMNDNIKKTKYLIKEHFFNYNHLIYDDEAEKEIKRKINDFNTNLENHLEKDNPFKEMYKIYEEAYNSFEGNEYNTDFLYKDIKNYKTIAGEKNAEFFYSKINSLTNSNKDNYNNEIYAIRKSVLNSWKEELDKQYTMWALNEIDEYRKKFFEYIKNFLDYLNDLKEIRDAFGEDTGFLFDLSIGSLLKRDIEYIKKLSNLIKENENIK</sequence>
<reference evidence="1 2" key="1">
    <citation type="journal article" date="2019" name="Anaerobe">
        <title>Brachyspira catarrhinii sp. nov., an anaerobic intestinal spirochaete isolated from vervet monkeys may have been misidentified as Brachyspira aalborgi in previous studies.</title>
        <authorList>
            <person name="Phillips N.D."/>
            <person name="La T."/>
            <person name="Hampson D.J."/>
        </authorList>
    </citation>
    <scope>NUCLEOTIDE SEQUENCE [LARGE SCALE GENOMIC DNA]</scope>
    <source>
        <strain evidence="1 2">Z12</strain>
    </source>
</reference>
<name>A0ABY2TMZ9_9SPIR</name>
<accession>A0ABY2TMZ9</accession>
<comment type="caution">
    <text evidence="1">The sequence shown here is derived from an EMBL/GenBank/DDBJ whole genome shotgun (WGS) entry which is preliminary data.</text>
</comment>
<dbReference type="EMBL" id="SJDU01000492">
    <property type="protein sequence ID" value="TKZ28167.1"/>
    <property type="molecule type" value="Genomic_DNA"/>
</dbReference>
<proteinExistence type="predicted"/>
<organism evidence="1 2">
    <name type="scientific">Brachyspira catarrhinii</name>
    <dbReference type="NCBI Taxonomy" id="2528966"/>
    <lineage>
        <taxon>Bacteria</taxon>
        <taxon>Pseudomonadati</taxon>
        <taxon>Spirochaetota</taxon>
        <taxon>Spirochaetia</taxon>
        <taxon>Brachyspirales</taxon>
        <taxon>Brachyspiraceae</taxon>
        <taxon>Brachyspira</taxon>
    </lineage>
</organism>
<evidence type="ECO:0000313" key="2">
    <source>
        <dbReference type="Proteomes" id="UP000310168"/>
    </source>
</evidence>